<feature type="domain" description="Tyrosinase copper-binding" evidence="10">
    <location>
        <begin position="208"/>
        <end position="225"/>
    </location>
</feature>
<feature type="non-terminal residue" evidence="12">
    <location>
        <position position="760"/>
    </location>
</feature>
<organism evidence="12 13">
    <name type="scientific">Ilex paraguariensis</name>
    <name type="common">yerba mate</name>
    <dbReference type="NCBI Taxonomy" id="185542"/>
    <lineage>
        <taxon>Eukaryota</taxon>
        <taxon>Viridiplantae</taxon>
        <taxon>Streptophyta</taxon>
        <taxon>Embryophyta</taxon>
        <taxon>Tracheophyta</taxon>
        <taxon>Spermatophyta</taxon>
        <taxon>Magnoliopsida</taxon>
        <taxon>eudicotyledons</taxon>
        <taxon>Gunneridae</taxon>
        <taxon>Pentapetalae</taxon>
        <taxon>asterids</taxon>
        <taxon>campanulids</taxon>
        <taxon>Aquifoliales</taxon>
        <taxon>Aquifoliaceae</taxon>
        <taxon>Ilex</taxon>
    </lineage>
</organism>
<dbReference type="PROSITE" id="PS00497">
    <property type="entry name" value="TYROSINASE_1"/>
    <property type="match status" value="1"/>
</dbReference>
<protein>
    <recommendedName>
        <fullName evidence="10 11">Tyrosinase copper-binding domain-containing protein</fullName>
    </recommendedName>
</protein>
<dbReference type="PANTHER" id="PTHR11474:SF95">
    <property type="entry name" value="POLYPHENOL OXIDASE, CHLOROPLASTIC-LIKE"/>
    <property type="match status" value="1"/>
</dbReference>
<dbReference type="InterPro" id="IPR050316">
    <property type="entry name" value="Tyrosinase/Hemocyanin"/>
</dbReference>
<evidence type="ECO:0000256" key="7">
    <source>
        <dbReference type="ARBA" id="ARBA00023008"/>
    </source>
</evidence>
<dbReference type="PROSITE" id="PS00498">
    <property type="entry name" value="TYROSINASE_2"/>
    <property type="match status" value="1"/>
</dbReference>
<evidence type="ECO:0000256" key="4">
    <source>
        <dbReference type="ARBA" id="ARBA00022723"/>
    </source>
</evidence>
<dbReference type="InterPro" id="IPR022739">
    <property type="entry name" value="Polyphenol_oxidase_cen"/>
</dbReference>
<evidence type="ECO:0000256" key="5">
    <source>
        <dbReference type="ARBA" id="ARBA00022784"/>
    </source>
</evidence>
<feature type="region of interest" description="Disordered" evidence="9">
    <location>
        <begin position="53"/>
        <end position="75"/>
    </location>
</feature>
<dbReference type="EMBL" id="CAUOFW020003491">
    <property type="protein sequence ID" value="CAK9160284.1"/>
    <property type="molecule type" value="Genomic_DNA"/>
</dbReference>
<keyword evidence="5" id="KW-0883">Thioether bond</keyword>
<evidence type="ECO:0000256" key="3">
    <source>
        <dbReference type="ARBA" id="ARBA00011245"/>
    </source>
</evidence>
<sequence>MASLPTAGTATVYSLFFFNTPSTFSLSPCQFFPKTPRFLSHEKPKRRTVVSCKAIGGDQNPTTNPQNGETSPGKFDRRNVLLGLGGLYSASNLVIPPLTFANPVSVPDLSSCSDASLPAGVTPTNCCPPSATKVIDFELPSSPVMRTRPAAHLVDKEYIAKYSKAIELMKALPEDDPRNFMQQANVHCAYCDSAYEQEGFPEEKVDVHFSWIFFPFHRFYLYFFEKILGKLINDPTFALPFWNYDSPDGMTIPTMFTDTNSSLYDPLRDALHQPPTIMDLNYFGPSTETTQNDQQQISYNLTTMYKQMVSCSKNAELFFGQAYRAGDDQPNGAGAIENIPHTPVHIWTGDRNQPNGENMGRFYSAGRDPIFYCHHANVDRLWNIWKTLGGKRRDPTDKDWLNASFVFYNENAQLVRVKIKDSVDTAKLGYTYQDVPIQWQKAKPTPRNTKVAGKLSKAGAWLSLTRINSGAGFHVLNNYARIENRYDNSYNNWWKYDVLPHLDDINCKTLLASESENFKFKAQANGSGKGKSLHTVAKAPSRLRKWDTSKDCLNSQEQLAPKMLKVTTSVSRSANVRSIHPLNFPESAEVIQERCQTRAIEAEHNLACTRIEDGANHTTIKSLTGKVDPSCDALNNLSTFLELSPRSRNKAFPPLPDLATLYSIPGICEDQNLDNDIIGALFDDNDQTMSILSDSGEILPLVDGEHTNPCEGEVNSKTNPSCAIQTGQEAINNSVMNTLLESYGPSEGSPRLMPMFSSIS</sequence>
<comment type="caution">
    <text evidence="12">The sequence shown here is derived from an EMBL/GenBank/DDBJ whole genome shotgun (WGS) entry which is preliminary data.</text>
</comment>
<dbReference type="Pfam" id="PF12142">
    <property type="entry name" value="PPO1_DWL"/>
    <property type="match status" value="1"/>
</dbReference>
<accession>A0ABC8SYL7</accession>
<keyword evidence="4" id="KW-0479">Metal-binding</keyword>
<gene>
    <name evidence="12" type="ORF">ILEXP_LOCUS29025</name>
</gene>
<name>A0ABC8SYL7_9AQUA</name>
<dbReference type="PANTHER" id="PTHR11474">
    <property type="entry name" value="TYROSINASE FAMILY MEMBER"/>
    <property type="match status" value="1"/>
</dbReference>
<comment type="similarity">
    <text evidence="2">Belongs to the tyrosinase family.</text>
</comment>
<dbReference type="InterPro" id="IPR002227">
    <property type="entry name" value="Tyrosinase_Cu-bd"/>
</dbReference>
<dbReference type="Proteomes" id="UP001642360">
    <property type="component" value="Unassembled WGS sequence"/>
</dbReference>
<evidence type="ECO:0000259" key="11">
    <source>
        <dbReference type="PROSITE" id="PS00498"/>
    </source>
</evidence>
<dbReference type="PRINTS" id="PR00092">
    <property type="entry name" value="TYROSINASE"/>
</dbReference>
<keyword evidence="13" id="KW-1185">Reference proteome</keyword>
<reference evidence="12 13" key="1">
    <citation type="submission" date="2024-02" db="EMBL/GenBank/DDBJ databases">
        <authorList>
            <person name="Vignale AGUSTIN F."/>
            <person name="Sosa J E."/>
            <person name="Modenutti C."/>
        </authorList>
    </citation>
    <scope>NUCLEOTIDE SEQUENCE [LARGE SCALE GENOMIC DNA]</scope>
</reference>
<comment type="cofactor">
    <cofactor evidence="1">
        <name>Cu(2+)</name>
        <dbReference type="ChEBI" id="CHEBI:29036"/>
    </cofactor>
</comment>
<evidence type="ECO:0000256" key="1">
    <source>
        <dbReference type="ARBA" id="ARBA00001973"/>
    </source>
</evidence>
<dbReference type="SUPFAM" id="SSF48056">
    <property type="entry name" value="Di-copper centre-containing domain"/>
    <property type="match status" value="1"/>
</dbReference>
<evidence type="ECO:0000256" key="2">
    <source>
        <dbReference type="ARBA" id="ARBA00009928"/>
    </source>
</evidence>
<keyword evidence="7" id="KW-0186">Copper</keyword>
<evidence type="ECO:0000256" key="6">
    <source>
        <dbReference type="ARBA" id="ARBA00023002"/>
    </source>
</evidence>
<evidence type="ECO:0000259" key="10">
    <source>
        <dbReference type="PROSITE" id="PS00497"/>
    </source>
</evidence>
<dbReference type="InterPro" id="IPR008922">
    <property type="entry name" value="Di-copper_centre_dom_sf"/>
</dbReference>
<proteinExistence type="inferred from homology"/>
<keyword evidence="6" id="KW-0560">Oxidoreductase</keyword>
<evidence type="ECO:0000256" key="8">
    <source>
        <dbReference type="ARBA" id="ARBA00023157"/>
    </source>
</evidence>
<evidence type="ECO:0000256" key="9">
    <source>
        <dbReference type="SAM" id="MobiDB-lite"/>
    </source>
</evidence>
<dbReference type="AlphaFoldDB" id="A0ABC8SYL7"/>
<comment type="subunit">
    <text evidence="3">Monomer.</text>
</comment>
<dbReference type="Gene3D" id="1.10.1280.10">
    <property type="entry name" value="Di-copper center containing domain from catechol oxidase"/>
    <property type="match status" value="1"/>
</dbReference>
<evidence type="ECO:0000313" key="13">
    <source>
        <dbReference type="Proteomes" id="UP001642360"/>
    </source>
</evidence>
<feature type="compositionally biased region" description="Polar residues" evidence="9">
    <location>
        <begin position="59"/>
        <end position="70"/>
    </location>
</feature>
<dbReference type="Pfam" id="PF00264">
    <property type="entry name" value="Tyrosinase"/>
    <property type="match status" value="1"/>
</dbReference>
<evidence type="ECO:0000313" key="12">
    <source>
        <dbReference type="EMBL" id="CAK9160284.1"/>
    </source>
</evidence>
<dbReference type="FunFam" id="1.10.1280.10:FF:000007">
    <property type="entry name" value="Polyphenol oxidase, chloroplastic"/>
    <property type="match status" value="1"/>
</dbReference>
<feature type="domain" description="Tyrosinase copper-binding" evidence="11">
    <location>
        <begin position="368"/>
        <end position="379"/>
    </location>
</feature>
<dbReference type="GO" id="GO:0005507">
    <property type="term" value="F:copper ion binding"/>
    <property type="evidence" value="ECO:0007669"/>
    <property type="project" value="UniProtKB-ARBA"/>
</dbReference>
<dbReference type="GO" id="GO:0016491">
    <property type="term" value="F:oxidoreductase activity"/>
    <property type="evidence" value="ECO:0007669"/>
    <property type="project" value="UniProtKB-KW"/>
</dbReference>
<keyword evidence="8" id="KW-1015">Disulfide bond</keyword>